<sequence>MLWHATALSRGYTKAANDLVRDPRLSSDAKIILLYVQGLPAERRDVALSEHAQKLKITGRAYQKLKKLLVAHGYLHEWRVQDARGFWSTEQLLANMPLEPEEAFRLREAGVGTAGAGSGGEVFPSERNPTVGQPGCPEAGGYTPVDEEREKNSSHPPTETASTKPEPAVGPGPGPGPGSGSVVVGPWSAQEAEAERALLGLWRVHRSLRLGVVEVRRLVGLAVEWLRRGVSVEELCRVLSSDLPSAGVRSAVGFVRWRLVQKLPEAPARPLGLTRSGGAGVGLVGRGGGARLPLQAGWVTCQGPGDEHVFRGGEGDTHCGPCRRQVAWEVWERKRAAQLAEEAAGGTGAAVPAPSLSGPPGLSVGPVVDDDDDVYRHVPWRERVAAVEAQRVVST</sequence>
<dbReference type="EMBL" id="CP023702">
    <property type="protein sequence ID" value="QEU73590.1"/>
    <property type="molecule type" value="Genomic_DNA"/>
</dbReference>
<dbReference type="Proteomes" id="UP000326178">
    <property type="component" value="Chromosome"/>
</dbReference>
<name>A0A5J6FF84_9ACTN</name>
<proteinExistence type="predicted"/>
<protein>
    <submittedName>
        <fullName evidence="2">Uncharacterized protein</fullName>
    </submittedName>
</protein>
<accession>A0A5J6FF84</accession>
<dbReference type="KEGG" id="snk:CP967_17720"/>
<organism evidence="2 3">
    <name type="scientific">Streptomyces nitrosporeus</name>
    <dbReference type="NCBI Taxonomy" id="28894"/>
    <lineage>
        <taxon>Bacteria</taxon>
        <taxon>Bacillati</taxon>
        <taxon>Actinomycetota</taxon>
        <taxon>Actinomycetes</taxon>
        <taxon>Kitasatosporales</taxon>
        <taxon>Streptomycetaceae</taxon>
        <taxon>Streptomyces</taxon>
    </lineage>
</organism>
<feature type="region of interest" description="Disordered" evidence="1">
    <location>
        <begin position="115"/>
        <end position="184"/>
    </location>
</feature>
<gene>
    <name evidence="2" type="ORF">CP967_17720</name>
</gene>
<dbReference type="OrthoDB" id="3871158at2"/>
<evidence type="ECO:0000256" key="1">
    <source>
        <dbReference type="SAM" id="MobiDB-lite"/>
    </source>
</evidence>
<keyword evidence="3" id="KW-1185">Reference proteome</keyword>
<evidence type="ECO:0000313" key="2">
    <source>
        <dbReference type="EMBL" id="QEU73590.1"/>
    </source>
</evidence>
<reference evidence="2 3" key="1">
    <citation type="submission" date="2017-09" db="EMBL/GenBank/DDBJ databases">
        <authorList>
            <person name="Lee N."/>
            <person name="Cho B.-K."/>
        </authorList>
    </citation>
    <scope>NUCLEOTIDE SEQUENCE [LARGE SCALE GENOMIC DNA]</scope>
    <source>
        <strain evidence="2 3">ATCC 12769</strain>
    </source>
</reference>
<feature type="compositionally biased region" description="Polar residues" evidence="1">
    <location>
        <begin position="154"/>
        <end position="163"/>
    </location>
</feature>
<evidence type="ECO:0000313" key="3">
    <source>
        <dbReference type="Proteomes" id="UP000326178"/>
    </source>
</evidence>
<dbReference type="AlphaFoldDB" id="A0A5J6FF84"/>